<accession>A0A6A8LU12</accession>
<dbReference type="EMBL" id="WKKZ01000959">
    <property type="protein sequence ID" value="MSE06472.1"/>
    <property type="molecule type" value="Genomic_DNA"/>
</dbReference>
<dbReference type="InterPro" id="IPR025589">
    <property type="entry name" value="Toprim_C_rpt"/>
</dbReference>
<evidence type="ECO:0000313" key="2">
    <source>
        <dbReference type="Proteomes" id="UP000437575"/>
    </source>
</evidence>
<dbReference type="Gene3D" id="1.10.460.10">
    <property type="entry name" value="Topoisomerase I, domain 2"/>
    <property type="match status" value="1"/>
</dbReference>
<dbReference type="InterPro" id="IPR013824">
    <property type="entry name" value="Topo_IA_cen_sub1"/>
</dbReference>
<reference evidence="1 2" key="1">
    <citation type="submission" date="2019-11" db="EMBL/GenBank/DDBJ databases">
        <title>Draft Genome Sequence of Plant Growth-Promoting Rhizosphere-Associated Bacteria.</title>
        <authorList>
            <person name="Vasilyev I.Y."/>
            <person name="Radchenko V."/>
            <person name="Ilnitskaya E.V."/>
        </authorList>
    </citation>
    <scope>NUCLEOTIDE SEQUENCE [LARGE SCALE GENOMIC DNA]</scope>
    <source>
        <strain evidence="1 2">VRA_1sq_f</strain>
    </source>
</reference>
<organism evidence="1 2">
    <name type="scientific">Ligilactobacillus salivarius</name>
    <dbReference type="NCBI Taxonomy" id="1624"/>
    <lineage>
        <taxon>Bacteria</taxon>
        <taxon>Bacillati</taxon>
        <taxon>Bacillota</taxon>
        <taxon>Bacilli</taxon>
        <taxon>Lactobacillales</taxon>
        <taxon>Lactobacillaceae</taxon>
        <taxon>Ligilactobacillus</taxon>
    </lineage>
</organism>
<sequence>MVSPELTAQWEKKLKEISKGQYTEEQFIDQTKHFIDSLVDNPPKVEKESVNESLGTCPKCKQGQILDKGKFYGCSNYKKDSSSSCDFTISKTIAKKTISTELIKEIISGQETKVISGFKGKT</sequence>
<feature type="non-terminal residue" evidence="1">
    <location>
        <position position="122"/>
    </location>
</feature>
<dbReference type="Pfam" id="PF13342">
    <property type="entry name" value="Toprim_Crpt"/>
    <property type="match status" value="1"/>
</dbReference>
<dbReference type="GO" id="GO:0016853">
    <property type="term" value="F:isomerase activity"/>
    <property type="evidence" value="ECO:0007669"/>
    <property type="project" value="UniProtKB-KW"/>
</dbReference>
<evidence type="ECO:0000313" key="1">
    <source>
        <dbReference type="EMBL" id="MSE06472.1"/>
    </source>
</evidence>
<gene>
    <name evidence="1" type="ORF">GKC34_12120</name>
</gene>
<dbReference type="InterPro" id="IPR023405">
    <property type="entry name" value="Topo_IA_core_domain"/>
</dbReference>
<proteinExistence type="predicted"/>
<dbReference type="AlphaFoldDB" id="A0A6A8LU12"/>
<dbReference type="Proteomes" id="UP000437575">
    <property type="component" value="Unassembled WGS sequence"/>
</dbReference>
<dbReference type="SUPFAM" id="SSF56712">
    <property type="entry name" value="Prokaryotic type I DNA topoisomerase"/>
    <property type="match status" value="1"/>
</dbReference>
<comment type="caution">
    <text evidence="1">The sequence shown here is derived from an EMBL/GenBank/DDBJ whole genome shotgun (WGS) entry which is preliminary data.</text>
</comment>
<name>A0A6A8LU12_9LACO</name>
<keyword evidence="1" id="KW-0413">Isomerase</keyword>
<protein>
    <submittedName>
        <fullName evidence="1">DNA topoisomerase III</fullName>
    </submittedName>
</protein>